<dbReference type="STRING" id="5539.A0A3E2HHV8"/>
<dbReference type="InterPro" id="IPR013154">
    <property type="entry name" value="ADH-like_N"/>
</dbReference>
<dbReference type="GO" id="GO:0016491">
    <property type="term" value="F:oxidoreductase activity"/>
    <property type="evidence" value="ECO:0007669"/>
    <property type="project" value="InterPro"/>
</dbReference>
<feature type="non-terminal residue" evidence="2">
    <location>
        <position position="1"/>
    </location>
</feature>
<dbReference type="Pfam" id="PF13602">
    <property type="entry name" value="ADH_zinc_N_2"/>
    <property type="match status" value="1"/>
</dbReference>
<dbReference type="InterPro" id="IPR011032">
    <property type="entry name" value="GroES-like_sf"/>
</dbReference>
<dbReference type="SUPFAM" id="SSF50129">
    <property type="entry name" value="GroES-like"/>
    <property type="match status" value="1"/>
</dbReference>
<evidence type="ECO:0000313" key="3">
    <source>
        <dbReference type="Proteomes" id="UP000258309"/>
    </source>
</evidence>
<dbReference type="CDD" id="cd08267">
    <property type="entry name" value="MDR1"/>
    <property type="match status" value="1"/>
</dbReference>
<evidence type="ECO:0000259" key="1">
    <source>
        <dbReference type="SMART" id="SM00829"/>
    </source>
</evidence>
<feature type="non-terminal residue" evidence="2">
    <location>
        <position position="340"/>
    </location>
</feature>
<dbReference type="PANTHER" id="PTHR11695">
    <property type="entry name" value="ALCOHOL DEHYDROGENASE RELATED"/>
    <property type="match status" value="1"/>
</dbReference>
<dbReference type="InterPro" id="IPR050700">
    <property type="entry name" value="YIM1/Zinc_Alcohol_DH_Fams"/>
</dbReference>
<dbReference type="InterPro" id="IPR036291">
    <property type="entry name" value="NAD(P)-bd_dom_sf"/>
</dbReference>
<dbReference type="Proteomes" id="UP000258309">
    <property type="component" value="Unassembled WGS sequence"/>
</dbReference>
<name>A0A3E2HHV8_SCYLI</name>
<dbReference type="EMBL" id="NCSJ02000049">
    <property type="protein sequence ID" value="RFU32733.1"/>
    <property type="molecule type" value="Genomic_DNA"/>
</dbReference>
<dbReference type="PANTHER" id="PTHR11695:SF647">
    <property type="entry name" value="ENOYL REDUCTASE (ER) DOMAIN-CONTAINING PROTEIN"/>
    <property type="match status" value="1"/>
</dbReference>
<dbReference type="SMART" id="SM00829">
    <property type="entry name" value="PKS_ER"/>
    <property type="match status" value="1"/>
</dbReference>
<dbReference type="Gene3D" id="3.40.50.720">
    <property type="entry name" value="NAD(P)-binding Rossmann-like Domain"/>
    <property type="match status" value="1"/>
</dbReference>
<dbReference type="OMA" id="GPLTYFT"/>
<keyword evidence="3" id="KW-1185">Reference proteome</keyword>
<protein>
    <recommendedName>
        <fullName evidence="1">Enoyl reductase (ER) domain-containing protein</fullName>
    </recommendedName>
</protein>
<dbReference type="Gene3D" id="3.90.180.10">
    <property type="entry name" value="Medium-chain alcohol dehydrogenases, catalytic domain"/>
    <property type="match status" value="1"/>
</dbReference>
<evidence type="ECO:0000313" key="2">
    <source>
        <dbReference type="EMBL" id="RFU32733.1"/>
    </source>
</evidence>
<sequence length="340" mass="37311">MSRPEINKALRFTSIEGDLELTEQVIGPLSSNEILVKVKAASINPVDLQLWRSGLVGVVAGDKGMGRDFSGTVVEVGREVKGWAAGDEVFGLLFHMFGQGTFSQYINVNPTSDPIAKRPASLEPVAAASVPLVSLTAFACLDWLPPLTSSQRKIIVRGASGGAGSWVVQSICSTRNVEYVKKLGADEVIDYTNESVIDSLLAKRSGSKEYDLLVDCVGGPELIEIYPQLLHNKGAYVTIVGDKTNPRYIGGPMTYFTHPSQIIRYIKGWIWGPRYACISMYEKSECLEKVASLFERGELQFPVQEVISDAFNPESQGWRRAVKLIDSQRIQGKVVLEIPQ</sequence>
<dbReference type="GO" id="GO:0005739">
    <property type="term" value="C:mitochondrion"/>
    <property type="evidence" value="ECO:0007669"/>
    <property type="project" value="TreeGrafter"/>
</dbReference>
<organism evidence="2 3">
    <name type="scientific">Scytalidium lignicola</name>
    <name type="common">Hyphomycete</name>
    <dbReference type="NCBI Taxonomy" id="5539"/>
    <lineage>
        <taxon>Eukaryota</taxon>
        <taxon>Fungi</taxon>
        <taxon>Dikarya</taxon>
        <taxon>Ascomycota</taxon>
        <taxon>Pezizomycotina</taxon>
        <taxon>Leotiomycetes</taxon>
        <taxon>Leotiomycetes incertae sedis</taxon>
        <taxon>Scytalidium</taxon>
    </lineage>
</organism>
<dbReference type="AlphaFoldDB" id="A0A3E2HHV8"/>
<comment type="caution">
    <text evidence="2">The sequence shown here is derived from an EMBL/GenBank/DDBJ whole genome shotgun (WGS) entry which is preliminary data.</text>
</comment>
<dbReference type="InterPro" id="IPR020843">
    <property type="entry name" value="ER"/>
</dbReference>
<dbReference type="SUPFAM" id="SSF51735">
    <property type="entry name" value="NAD(P)-binding Rossmann-fold domains"/>
    <property type="match status" value="1"/>
</dbReference>
<dbReference type="OrthoDB" id="201656at2759"/>
<accession>A0A3E2HHV8</accession>
<gene>
    <name evidence="2" type="ORF">B7463_g3598</name>
</gene>
<reference evidence="2 3" key="1">
    <citation type="submission" date="2018-05" db="EMBL/GenBank/DDBJ databases">
        <title>Draft genome sequence of Scytalidium lignicola DSM 105466, a ubiquitous saprotrophic fungus.</title>
        <authorList>
            <person name="Buettner E."/>
            <person name="Gebauer A.M."/>
            <person name="Hofrichter M."/>
            <person name="Liers C."/>
            <person name="Kellner H."/>
        </authorList>
    </citation>
    <scope>NUCLEOTIDE SEQUENCE [LARGE SCALE GENOMIC DNA]</scope>
    <source>
        <strain evidence="2 3">DSM 105466</strain>
    </source>
</reference>
<dbReference type="Pfam" id="PF08240">
    <property type="entry name" value="ADH_N"/>
    <property type="match status" value="1"/>
</dbReference>
<feature type="domain" description="Enoyl reductase (ER)" evidence="1">
    <location>
        <begin position="17"/>
        <end position="336"/>
    </location>
</feature>
<proteinExistence type="predicted"/>